<dbReference type="OrthoDB" id="9812109at2"/>
<gene>
    <name evidence="10" type="ORF">FMM06_03435</name>
</gene>
<dbReference type="GO" id="GO:0006457">
    <property type="term" value="P:protein folding"/>
    <property type="evidence" value="ECO:0007669"/>
    <property type="project" value="InterPro"/>
</dbReference>
<feature type="transmembrane region" description="Helical" evidence="8">
    <location>
        <begin position="12"/>
        <end position="31"/>
    </location>
</feature>
<dbReference type="InterPro" id="IPR046357">
    <property type="entry name" value="PPIase_dom_sf"/>
</dbReference>
<evidence type="ECO:0000256" key="6">
    <source>
        <dbReference type="PROSITE-ProRule" id="PRU00277"/>
    </source>
</evidence>
<keyword evidence="8" id="KW-0812">Transmembrane</keyword>
<dbReference type="Pfam" id="PF00254">
    <property type="entry name" value="FKBP_C"/>
    <property type="match status" value="1"/>
</dbReference>
<dbReference type="FunFam" id="3.10.50.40:FF:000045">
    <property type="entry name" value="Peptidyl-prolyl cis-trans isomerase"/>
    <property type="match status" value="1"/>
</dbReference>
<dbReference type="PANTHER" id="PTHR43811:SF57">
    <property type="entry name" value="FKBP-TYPE PEPTIDYL-PROLYL CIS-TRANS ISOMERASE FKPA-RELATED"/>
    <property type="match status" value="1"/>
</dbReference>
<keyword evidence="11" id="KW-1185">Reference proteome</keyword>
<evidence type="ECO:0000256" key="3">
    <source>
        <dbReference type="ARBA" id="ARBA00022729"/>
    </source>
</evidence>
<dbReference type="GO" id="GO:0003755">
    <property type="term" value="F:peptidyl-prolyl cis-trans isomerase activity"/>
    <property type="evidence" value="ECO:0007669"/>
    <property type="project" value="UniProtKB-UniRule"/>
</dbReference>
<evidence type="ECO:0000256" key="1">
    <source>
        <dbReference type="ARBA" id="ARBA00000971"/>
    </source>
</evidence>
<dbReference type="EMBL" id="VJWA01000001">
    <property type="protein sequence ID" value="TRW17255.1"/>
    <property type="molecule type" value="Genomic_DNA"/>
</dbReference>
<sequence>MADSAARSGSARWIVVAIVVAALVGGLVWLGTQSAVDAVRPADAAYLKANKGKPGVITTASGLQYQVLTEGKGAKPTKSDTVAVHYEGKLIDGTVFDSSYQRGQPAVFPLDAVIPGWTEGVQLMTTGSKYRFVIPPELGYGKRGAPGAIPPNSVLLFDVELLAVRGA</sequence>
<dbReference type="EC" id="5.2.1.8" evidence="7"/>
<dbReference type="PANTHER" id="PTHR43811">
    <property type="entry name" value="FKBP-TYPE PEPTIDYL-PROLYL CIS-TRANS ISOMERASE FKPA"/>
    <property type="match status" value="1"/>
</dbReference>
<dbReference type="RefSeq" id="WP_143554800.1">
    <property type="nucleotide sequence ID" value="NZ_VJWA01000001.1"/>
</dbReference>
<dbReference type="Pfam" id="PF01346">
    <property type="entry name" value="FKBP_N"/>
    <property type="match status" value="1"/>
</dbReference>
<evidence type="ECO:0000259" key="9">
    <source>
        <dbReference type="PROSITE" id="PS50059"/>
    </source>
</evidence>
<reference evidence="10 11" key="1">
    <citation type="submission" date="2019-07" db="EMBL/GenBank/DDBJ databases">
        <title>Novel species isolated from glacier.</title>
        <authorList>
            <person name="Liu Q."/>
            <person name="Xin Y.-H."/>
        </authorList>
    </citation>
    <scope>NUCLEOTIDE SEQUENCE [LARGE SCALE GENOMIC DNA]</scope>
    <source>
        <strain evidence="10 11">LB1R16</strain>
    </source>
</reference>
<dbReference type="InterPro" id="IPR001179">
    <property type="entry name" value="PPIase_FKBP_dom"/>
</dbReference>
<comment type="catalytic activity">
    <reaction evidence="1 6 7">
        <text>[protein]-peptidylproline (omega=180) = [protein]-peptidylproline (omega=0)</text>
        <dbReference type="Rhea" id="RHEA:16237"/>
        <dbReference type="Rhea" id="RHEA-COMP:10747"/>
        <dbReference type="Rhea" id="RHEA-COMP:10748"/>
        <dbReference type="ChEBI" id="CHEBI:83833"/>
        <dbReference type="ChEBI" id="CHEBI:83834"/>
        <dbReference type="EC" id="5.2.1.8"/>
    </reaction>
</comment>
<organism evidence="10 11">
    <name type="scientific">Glacieibacterium frigidum</name>
    <dbReference type="NCBI Taxonomy" id="2593303"/>
    <lineage>
        <taxon>Bacteria</taxon>
        <taxon>Pseudomonadati</taxon>
        <taxon>Pseudomonadota</taxon>
        <taxon>Alphaproteobacteria</taxon>
        <taxon>Sphingomonadales</taxon>
        <taxon>Sphingosinicellaceae</taxon>
        <taxon>Glacieibacterium</taxon>
    </lineage>
</organism>
<evidence type="ECO:0000256" key="8">
    <source>
        <dbReference type="SAM" id="Phobius"/>
    </source>
</evidence>
<feature type="domain" description="PPIase FKBP-type" evidence="9">
    <location>
        <begin position="79"/>
        <end position="165"/>
    </location>
</feature>
<dbReference type="AlphaFoldDB" id="A0A552UGB4"/>
<evidence type="ECO:0000256" key="2">
    <source>
        <dbReference type="ARBA" id="ARBA00006577"/>
    </source>
</evidence>
<accession>A0A552UGB4</accession>
<evidence type="ECO:0000313" key="10">
    <source>
        <dbReference type="EMBL" id="TRW17255.1"/>
    </source>
</evidence>
<evidence type="ECO:0000256" key="5">
    <source>
        <dbReference type="ARBA" id="ARBA00023235"/>
    </source>
</evidence>
<keyword evidence="8" id="KW-1133">Transmembrane helix</keyword>
<dbReference type="SUPFAM" id="SSF54534">
    <property type="entry name" value="FKBP-like"/>
    <property type="match status" value="1"/>
</dbReference>
<name>A0A552UGB4_9SPHN</name>
<dbReference type="InterPro" id="IPR000774">
    <property type="entry name" value="PPIase_FKBP_N"/>
</dbReference>
<keyword evidence="3" id="KW-0732">Signal</keyword>
<comment type="caution">
    <text evidence="10">The sequence shown here is derived from an EMBL/GenBank/DDBJ whole genome shotgun (WGS) entry which is preliminary data.</text>
</comment>
<keyword evidence="4 6" id="KW-0697">Rotamase</keyword>
<evidence type="ECO:0000313" key="11">
    <source>
        <dbReference type="Proteomes" id="UP000317894"/>
    </source>
</evidence>
<dbReference type="Gene3D" id="3.10.50.40">
    <property type="match status" value="1"/>
</dbReference>
<protein>
    <recommendedName>
        <fullName evidence="7">Peptidyl-prolyl cis-trans isomerase</fullName>
        <ecNumber evidence="7">5.2.1.8</ecNumber>
    </recommendedName>
</protein>
<proteinExistence type="inferred from homology"/>
<comment type="similarity">
    <text evidence="2 7">Belongs to the FKBP-type PPIase family.</text>
</comment>
<dbReference type="PROSITE" id="PS50059">
    <property type="entry name" value="FKBP_PPIASE"/>
    <property type="match status" value="1"/>
</dbReference>
<keyword evidence="5 6" id="KW-0413">Isomerase</keyword>
<evidence type="ECO:0000256" key="7">
    <source>
        <dbReference type="RuleBase" id="RU003915"/>
    </source>
</evidence>
<evidence type="ECO:0000256" key="4">
    <source>
        <dbReference type="ARBA" id="ARBA00023110"/>
    </source>
</evidence>
<keyword evidence="8" id="KW-0472">Membrane</keyword>
<dbReference type="Proteomes" id="UP000317894">
    <property type="component" value="Unassembled WGS sequence"/>
</dbReference>